<feature type="compositionally biased region" description="Acidic residues" evidence="2">
    <location>
        <begin position="548"/>
        <end position="559"/>
    </location>
</feature>
<dbReference type="PROSITE" id="PS50006">
    <property type="entry name" value="FHA_DOMAIN"/>
    <property type="match status" value="1"/>
</dbReference>
<accession>A0A8J2R556</accession>
<feature type="coiled-coil region" evidence="1">
    <location>
        <begin position="416"/>
        <end position="443"/>
    </location>
</feature>
<keyword evidence="5" id="KW-1185">Reference proteome</keyword>
<dbReference type="CDD" id="cd19856">
    <property type="entry name" value="DSRM_Kanadaptin"/>
    <property type="match status" value="1"/>
</dbReference>
<organism evidence="4 5">
    <name type="scientific">Danaus chrysippus</name>
    <name type="common">African queen</name>
    <dbReference type="NCBI Taxonomy" id="151541"/>
    <lineage>
        <taxon>Eukaryota</taxon>
        <taxon>Metazoa</taxon>
        <taxon>Ecdysozoa</taxon>
        <taxon>Arthropoda</taxon>
        <taxon>Hexapoda</taxon>
        <taxon>Insecta</taxon>
        <taxon>Pterygota</taxon>
        <taxon>Neoptera</taxon>
        <taxon>Endopterygota</taxon>
        <taxon>Lepidoptera</taxon>
        <taxon>Glossata</taxon>
        <taxon>Ditrysia</taxon>
        <taxon>Papilionoidea</taxon>
        <taxon>Nymphalidae</taxon>
        <taxon>Danainae</taxon>
        <taxon>Danaini</taxon>
        <taxon>Danaina</taxon>
        <taxon>Danaus</taxon>
        <taxon>Anosia</taxon>
    </lineage>
</organism>
<evidence type="ECO:0000259" key="3">
    <source>
        <dbReference type="PROSITE" id="PS50006"/>
    </source>
</evidence>
<evidence type="ECO:0000256" key="1">
    <source>
        <dbReference type="SAM" id="Coils"/>
    </source>
</evidence>
<protein>
    <submittedName>
        <fullName evidence="4">(African queen) hypothetical protein</fullName>
    </submittedName>
</protein>
<feature type="compositionally biased region" description="Basic and acidic residues" evidence="2">
    <location>
        <begin position="237"/>
        <end position="251"/>
    </location>
</feature>
<evidence type="ECO:0000256" key="2">
    <source>
        <dbReference type="SAM" id="MobiDB-lite"/>
    </source>
</evidence>
<dbReference type="AlphaFoldDB" id="A0A8J2R556"/>
<feature type="compositionally biased region" description="Basic and acidic residues" evidence="2">
    <location>
        <begin position="560"/>
        <end position="586"/>
    </location>
</feature>
<feature type="region of interest" description="Disordered" evidence="2">
    <location>
        <begin position="237"/>
        <end position="270"/>
    </location>
</feature>
<reference evidence="4" key="1">
    <citation type="submission" date="2021-09" db="EMBL/GenBank/DDBJ databases">
        <authorList>
            <person name="Martin H S."/>
        </authorList>
    </citation>
    <scope>NUCLEOTIDE SEQUENCE</scope>
</reference>
<feature type="compositionally biased region" description="Acidic residues" evidence="2">
    <location>
        <begin position="257"/>
        <end position="267"/>
    </location>
</feature>
<dbReference type="Pfam" id="PF00498">
    <property type="entry name" value="FHA"/>
    <property type="match status" value="1"/>
</dbReference>
<keyword evidence="1" id="KW-0175">Coiled coil</keyword>
<feature type="compositionally biased region" description="Basic and acidic residues" evidence="2">
    <location>
        <begin position="34"/>
        <end position="53"/>
    </location>
</feature>
<dbReference type="InterPro" id="IPR050923">
    <property type="entry name" value="Cell_Proc_Reg/RNA_Proc"/>
</dbReference>
<gene>
    <name evidence="4" type="ORF">DCHRY22_LOCUS12093</name>
</gene>
<dbReference type="InterPro" id="IPR008984">
    <property type="entry name" value="SMAD_FHA_dom_sf"/>
</dbReference>
<evidence type="ECO:0000313" key="4">
    <source>
        <dbReference type="EMBL" id="CAG9576924.1"/>
    </source>
</evidence>
<sequence>MSDNIENSDAPSSPKIEFKKPILFGKIGKLPKKSKAEPSTETEEKKEDEKSENINEGNSKSSLPPAVLLKELSTPIPYKEPKWSGFCPDGSDYALEVLKSGMIMEKIDLTKKSYYVFGRLANCDVVMAHPTISRHHAVLQYKAFANDDEPASGWYLFDLGSTHGTFLNRDRIKEQHYTRVRVGHQIKFGSSTRTYIVLGPDFDADGESELTVTEIKQRALNMKLERDRMIKEAIEQRERDRVEEEKRREEQGIDWGMGEDADDEPDLSENPYACTANEELFLDDPKKTLRGYFEREGLELVYDCDERGIGQFLCRVELPLDDSRGRPLVAEVLHKGKKKEAVVACALEACRILDRAGLLRQARHESRRKKQRDWSADDYYDSDEDTFLDRTGSVEKKRQARMEKNGLKEAEKPLTYEDLLKQITDIENKIATEEKLLEGLRANKKNEIVNDEEDALDKYMNTLHTGQSMAQKAEISKAKMSIQKLKADLSKARRLCELARPADAPPLLKKNNSPAVKQTHDVIYGKRIRLKDDKPKPKIIKQSKQEEEFVEEMDSDEDETKCTTIEKNETKSENPIKKETSVENKKLYGPMRPPENYVVPENYFDQETDRDLPEIEEKVE</sequence>
<feature type="region of interest" description="Disordered" evidence="2">
    <location>
        <begin position="29"/>
        <end position="63"/>
    </location>
</feature>
<dbReference type="OrthoDB" id="433755at2759"/>
<dbReference type="SMART" id="SM00240">
    <property type="entry name" value="FHA"/>
    <property type="match status" value="1"/>
</dbReference>
<feature type="domain" description="FHA" evidence="3">
    <location>
        <begin position="115"/>
        <end position="172"/>
    </location>
</feature>
<dbReference type="SUPFAM" id="SSF49879">
    <property type="entry name" value="SMAD/FHA domain"/>
    <property type="match status" value="1"/>
</dbReference>
<name>A0A8J2R556_9NEOP</name>
<dbReference type="PANTHER" id="PTHR23308">
    <property type="entry name" value="NUCLEAR INHIBITOR OF PROTEIN PHOSPHATASE-1"/>
    <property type="match status" value="1"/>
</dbReference>
<dbReference type="CDD" id="cd22677">
    <property type="entry name" value="FHA_Kanadaptin"/>
    <property type="match status" value="1"/>
</dbReference>
<dbReference type="InterPro" id="IPR000253">
    <property type="entry name" value="FHA_dom"/>
</dbReference>
<feature type="region of interest" description="Disordered" evidence="2">
    <location>
        <begin position="543"/>
        <end position="598"/>
    </location>
</feature>
<dbReference type="EMBL" id="CAKASE010000075">
    <property type="protein sequence ID" value="CAG9576924.1"/>
    <property type="molecule type" value="Genomic_DNA"/>
</dbReference>
<dbReference type="Proteomes" id="UP000789524">
    <property type="component" value="Unassembled WGS sequence"/>
</dbReference>
<comment type="caution">
    <text evidence="4">The sequence shown here is derived from an EMBL/GenBank/DDBJ whole genome shotgun (WGS) entry which is preliminary data.</text>
</comment>
<dbReference type="Gene3D" id="2.60.200.20">
    <property type="match status" value="1"/>
</dbReference>
<evidence type="ECO:0000313" key="5">
    <source>
        <dbReference type="Proteomes" id="UP000789524"/>
    </source>
</evidence>
<proteinExistence type="predicted"/>